<evidence type="ECO:0000313" key="3">
    <source>
        <dbReference type="Proteomes" id="UP000182938"/>
    </source>
</evidence>
<reference evidence="2 3" key="1">
    <citation type="submission" date="2015-11" db="EMBL/GenBank/DDBJ databases">
        <authorList>
            <person name="Zhang Y."/>
            <person name="Guo Z."/>
        </authorList>
    </citation>
    <scope>NUCLEOTIDE SEQUENCE [LARGE SCALE GENOMIC DNA]</scope>
    <source>
        <strain evidence="2 3">YFY001</strain>
    </source>
</reference>
<dbReference type="AlphaFoldDB" id="A0A1L3MDP0"/>
<dbReference type="InterPro" id="IPR019993">
    <property type="entry name" value="RecB_nuclease_TM0106_put"/>
</dbReference>
<dbReference type="Pfam" id="PF13482">
    <property type="entry name" value="RNase_H_2"/>
    <property type="match status" value="1"/>
</dbReference>
<accession>A0A1L3MDP0</accession>
<dbReference type="NCBIfam" id="TIGR03491">
    <property type="entry name" value="TM0106 family RecB-like putative nuclease"/>
    <property type="match status" value="1"/>
</dbReference>
<feature type="domain" description="YprB ribonuclease H-like" evidence="1">
    <location>
        <begin position="312"/>
        <end position="501"/>
    </location>
</feature>
<dbReference type="RefSeq" id="WP_072623654.1">
    <property type="nucleotide sequence ID" value="NZ_CP013290.1"/>
</dbReference>
<proteinExistence type="predicted"/>
<evidence type="ECO:0000313" key="2">
    <source>
        <dbReference type="EMBL" id="APH00478.1"/>
    </source>
</evidence>
<dbReference type="Proteomes" id="UP000182938">
    <property type="component" value="Chromosome"/>
</dbReference>
<organism evidence="2 3">
    <name type="scientific">Janibacter indicus</name>
    <dbReference type="NCBI Taxonomy" id="857417"/>
    <lineage>
        <taxon>Bacteria</taxon>
        <taxon>Bacillati</taxon>
        <taxon>Actinomycetota</taxon>
        <taxon>Actinomycetes</taxon>
        <taxon>Micrococcales</taxon>
        <taxon>Intrasporangiaceae</taxon>
        <taxon>Janibacter</taxon>
    </lineage>
</organism>
<dbReference type="EMBL" id="CP013290">
    <property type="protein sequence ID" value="APH00478.1"/>
    <property type="molecule type" value="Genomic_DNA"/>
</dbReference>
<dbReference type="KEGG" id="jte:ASJ30_02155"/>
<gene>
    <name evidence="2" type="ORF">ASJ30_02155</name>
</gene>
<name>A0A1L3MDP0_9MICO</name>
<evidence type="ECO:0000259" key="1">
    <source>
        <dbReference type="Pfam" id="PF13482"/>
    </source>
</evidence>
<dbReference type="SUPFAM" id="SSF53098">
    <property type="entry name" value="Ribonuclease H-like"/>
    <property type="match status" value="1"/>
</dbReference>
<dbReference type="InterPro" id="IPR012337">
    <property type="entry name" value="RNaseH-like_sf"/>
</dbReference>
<sequence>MDLPLVDDRPQPAVLTAGDLRRGRECEFGLLVDLDVRLGRREAVPAEVDPVRERFGDLGRDYEQEVTDELTAATGDGVVDAGRLSPEQLLPLLRDPSVRLVHQAPVAGERFRGRADHLVRHDDETWVVAETKLARKAHTHALLQVAAYAEALASSGVPVAPFVRLILGDGTIVDTPREELAEPLGELRDRLLEVIDTHTGETGPARWEDPRWRACLFCDACRAELAVREDVGLVGGVRATTRARLLEAGVTTMTALAERTEPVEGIDDDQLAVLRSQAGLQLTEPTPETPLPYEVFAPEVLAELPAPSDGDVFFDFEGDPMWRGSTPTDTGLEYLFGSLTASEEFVAFWAHDREQERAALVGFVDWLRHRLERWPDLHVYHYSGYERAALSRMAARHGVYEAEVAQILDDGVFVDLYAAVKSAVRVGSRSYSIKRLEPLYMGDDLRDADGVTAGGDSIIEYQRYREAIAAGDEAEAAARLEDLRQYNEYDCLSTLRLRDWLLAHAG</sequence>
<protein>
    <recommendedName>
        <fullName evidence="1">YprB ribonuclease H-like domain-containing protein</fullName>
    </recommendedName>
</protein>
<keyword evidence="3" id="KW-1185">Reference proteome</keyword>
<dbReference type="InterPro" id="IPR038720">
    <property type="entry name" value="YprB_RNase_H-like_dom"/>
</dbReference>